<dbReference type="Pfam" id="PF14009">
    <property type="entry name" value="PADRE"/>
    <property type="match status" value="1"/>
</dbReference>
<dbReference type="EMBL" id="JAXIOK010000014">
    <property type="protein sequence ID" value="KAK4755136.1"/>
    <property type="molecule type" value="Genomic_DNA"/>
</dbReference>
<dbReference type="Proteomes" id="UP001345219">
    <property type="component" value="Chromosome 8"/>
</dbReference>
<proteinExistence type="predicted"/>
<dbReference type="AlphaFoldDB" id="A0AAN7JVT3"/>
<evidence type="ECO:0008006" key="3">
    <source>
        <dbReference type="Google" id="ProtNLM"/>
    </source>
</evidence>
<comment type="caution">
    <text evidence="1">The sequence shown here is derived from an EMBL/GenBank/DDBJ whole genome shotgun (WGS) entry which is preliminary data.</text>
</comment>
<dbReference type="InterPro" id="IPR025322">
    <property type="entry name" value="PADRE_dom"/>
</dbReference>
<keyword evidence="2" id="KW-1185">Reference proteome</keyword>
<accession>A0AAN7JVT3</accession>
<gene>
    <name evidence="1" type="ORF">SAY87_008893</name>
</gene>
<dbReference type="PANTHER" id="PTHR33148:SF6">
    <property type="entry name" value="DUF4228 DOMAIN-CONTAINING PROTEIN"/>
    <property type="match status" value="1"/>
</dbReference>
<evidence type="ECO:0000313" key="1">
    <source>
        <dbReference type="EMBL" id="KAK4755136.1"/>
    </source>
</evidence>
<dbReference type="PANTHER" id="PTHR33148">
    <property type="entry name" value="PLASTID MOVEMENT IMPAIRED PROTEIN-RELATED"/>
    <property type="match status" value="1"/>
</dbReference>
<sequence length="231" mass="26024">MGNSIGGGRKRVKVMNASGEILKLKTPVRAYDVVKDYPGHVLMDSMAVKHLGIKAQPLEPHQELKPKKVYFLVELPKFPDHHDEKAPRRVRSSINMTAKDRLEFLKLSRRSASDLVGVRQSLSRRMMVSDGAQQRLRGSTQVKLTIPKTQLDRLVEESVDGVDVAEKILDLYRANASHQNQQEGPQLVKPSLGRIDESFKEHKCVKLSRASHGKANDDLRLHAHVYAGNRK</sequence>
<reference evidence="1 2" key="1">
    <citation type="journal article" date="2023" name="Hortic Res">
        <title>Pangenome of water caltrop reveals structural variations and asymmetric subgenome divergence after allopolyploidization.</title>
        <authorList>
            <person name="Zhang X."/>
            <person name="Chen Y."/>
            <person name="Wang L."/>
            <person name="Yuan Y."/>
            <person name="Fang M."/>
            <person name="Shi L."/>
            <person name="Lu R."/>
            <person name="Comes H.P."/>
            <person name="Ma Y."/>
            <person name="Chen Y."/>
            <person name="Huang G."/>
            <person name="Zhou Y."/>
            <person name="Zheng Z."/>
            <person name="Qiu Y."/>
        </authorList>
    </citation>
    <scope>NUCLEOTIDE SEQUENCE [LARGE SCALE GENOMIC DNA]</scope>
    <source>
        <tissue evidence="1">Roots</tissue>
    </source>
</reference>
<organism evidence="1 2">
    <name type="scientific">Trapa incisa</name>
    <dbReference type="NCBI Taxonomy" id="236973"/>
    <lineage>
        <taxon>Eukaryota</taxon>
        <taxon>Viridiplantae</taxon>
        <taxon>Streptophyta</taxon>
        <taxon>Embryophyta</taxon>
        <taxon>Tracheophyta</taxon>
        <taxon>Spermatophyta</taxon>
        <taxon>Magnoliopsida</taxon>
        <taxon>eudicotyledons</taxon>
        <taxon>Gunneridae</taxon>
        <taxon>Pentapetalae</taxon>
        <taxon>rosids</taxon>
        <taxon>malvids</taxon>
        <taxon>Myrtales</taxon>
        <taxon>Lythraceae</taxon>
        <taxon>Trapa</taxon>
    </lineage>
</organism>
<protein>
    <recommendedName>
        <fullName evidence="3">Plastid movement impaired 2</fullName>
    </recommendedName>
</protein>
<evidence type="ECO:0000313" key="2">
    <source>
        <dbReference type="Proteomes" id="UP001345219"/>
    </source>
</evidence>
<name>A0AAN7JVT3_9MYRT</name>